<accession>A0A917HSI7</accession>
<dbReference type="PRINTS" id="PR00118">
    <property type="entry name" value="BLACTAMASEA"/>
</dbReference>
<comment type="similarity">
    <text evidence="1 6">Belongs to the class-A beta-lactamase family.</text>
</comment>
<gene>
    <name evidence="8" type="ORF">GCM10011398_37420</name>
</gene>
<comment type="catalytic activity">
    <reaction evidence="6">
        <text>a beta-lactam + H2O = a substituted beta-amino acid</text>
        <dbReference type="Rhea" id="RHEA:20401"/>
        <dbReference type="ChEBI" id="CHEBI:15377"/>
        <dbReference type="ChEBI" id="CHEBI:35627"/>
        <dbReference type="ChEBI" id="CHEBI:140347"/>
        <dbReference type="EC" id="3.5.2.6"/>
    </reaction>
</comment>
<evidence type="ECO:0000313" key="8">
    <source>
        <dbReference type="EMBL" id="GGG87976.1"/>
    </source>
</evidence>
<dbReference type="GO" id="GO:0030655">
    <property type="term" value="P:beta-lactam antibiotic catabolic process"/>
    <property type="evidence" value="ECO:0007669"/>
    <property type="project" value="InterPro"/>
</dbReference>
<evidence type="ECO:0000313" key="9">
    <source>
        <dbReference type="Proteomes" id="UP000622860"/>
    </source>
</evidence>
<sequence length="309" mass="33778">MKKINTTLQLNFKITILICLITLIALAGCTKEQNSDKGQSQIGNNKAAEPSTDKDFAKLESKFDARLGVYAIDTGTNQTVAYRSDERFAYASTFKALAAGVLLQQKSIDELGKLITFTEDDLVTYSPITEKHVDTGMTLREILEAAIQYSDNTAANLLFEELGGPKKFEKAMRQIGDNVINADRIEPDLNEAVPGDSRDTSTPKAMATSLKNFAVSDLLAADKRKILTELLRGNTTGDKLIRAGVPEDWEVGDKTGSAEYGTRNDIAVIWPPDREPIVIVILSSRDTEDATYNDELIAQAAKAVVNALK</sequence>
<dbReference type="PROSITE" id="PS51257">
    <property type="entry name" value="PROKAR_LIPOPROTEIN"/>
    <property type="match status" value="1"/>
</dbReference>
<dbReference type="PROSITE" id="PS00146">
    <property type="entry name" value="BETA_LACTAMASE_A"/>
    <property type="match status" value="1"/>
</dbReference>
<dbReference type="InterPro" id="IPR058139">
    <property type="entry name" value="BlaC_bacilli"/>
</dbReference>
<evidence type="ECO:0000256" key="2">
    <source>
        <dbReference type="ARBA" id="ARBA00012865"/>
    </source>
</evidence>
<name>A0A917HSI7_9BACI</name>
<evidence type="ECO:0000256" key="4">
    <source>
        <dbReference type="ARBA" id="ARBA00022801"/>
    </source>
</evidence>
<comment type="caution">
    <text evidence="8">The sequence shown here is derived from an EMBL/GenBank/DDBJ whole genome shotgun (WGS) entry which is preliminary data.</text>
</comment>
<dbReference type="Pfam" id="PF13354">
    <property type="entry name" value="Beta-lactamase2"/>
    <property type="match status" value="1"/>
</dbReference>
<protein>
    <recommendedName>
        <fullName evidence="2 6">Beta-lactamase</fullName>
        <ecNumber evidence="2 6">3.5.2.6</ecNumber>
    </recommendedName>
</protein>
<dbReference type="Gene3D" id="3.40.710.10">
    <property type="entry name" value="DD-peptidase/beta-lactamase superfamily"/>
    <property type="match status" value="1"/>
</dbReference>
<dbReference type="InterPro" id="IPR012338">
    <property type="entry name" value="Beta-lactam/transpept-like"/>
</dbReference>
<dbReference type="InterPro" id="IPR045155">
    <property type="entry name" value="Beta-lactam_cat"/>
</dbReference>
<keyword evidence="9" id="KW-1185">Reference proteome</keyword>
<dbReference type="InterPro" id="IPR023650">
    <property type="entry name" value="Beta-lactam_class-A_AS"/>
</dbReference>
<keyword evidence="5 6" id="KW-0046">Antibiotic resistance</keyword>
<dbReference type="EMBL" id="BMFR01000029">
    <property type="protein sequence ID" value="GGG87976.1"/>
    <property type="molecule type" value="Genomic_DNA"/>
</dbReference>
<dbReference type="PANTHER" id="PTHR35333">
    <property type="entry name" value="BETA-LACTAMASE"/>
    <property type="match status" value="1"/>
</dbReference>
<dbReference type="NCBIfam" id="NF012167">
    <property type="entry name" value="classA_firm"/>
    <property type="match status" value="1"/>
</dbReference>
<keyword evidence="3" id="KW-0732">Signal</keyword>
<dbReference type="Proteomes" id="UP000622860">
    <property type="component" value="Unassembled WGS sequence"/>
</dbReference>
<dbReference type="AlphaFoldDB" id="A0A917HSI7"/>
<dbReference type="GO" id="GO:0046677">
    <property type="term" value="P:response to antibiotic"/>
    <property type="evidence" value="ECO:0007669"/>
    <property type="project" value="UniProtKB-UniRule"/>
</dbReference>
<organism evidence="8 9">
    <name type="scientific">Virgibacillus oceani</name>
    <dbReference type="NCBI Taxonomy" id="1479511"/>
    <lineage>
        <taxon>Bacteria</taxon>
        <taxon>Bacillati</taxon>
        <taxon>Bacillota</taxon>
        <taxon>Bacilli</taxon>
        <taxon>Bacillales</taxon>
        <taxon>Bacillaceae</taxon>
        <taxon>Virgibacillus</taxon>
    </lineage>
</organism>
<reference evidence="8" key="2">
    <citation type="submission" date="2020-09" db="EMBL/GenBank/DDBJ databases">
        <authorList>
            <person name="Sun Q."/>
            <person name="Zhou Y."/>
        </authorList>
    </citation>
    <scope>NUCLEOTIDE SEQUENCE</scope>
    <source>
        <strain evidence="8">CGMCC 1.12754</strain>
    </source>
</reference>
<dbReference type="GO" id="GO:0008800">
    <property type="term" value="F:beta-lactamase activity"/>
    <property type="evidence" value="ECO:0007669"/>
    <property type="project" value="UniProtKB-UniRule"/>
</dbReference>
<dbReference type="SUPFAM" id="SSF56601">
    <property type="entry name" value="beta-lactamase/transpeptidase-like"/>
    <property type="match status" value="1"/>
</dbReference>
<feature type="domain" description="Beta-lactamase class A catalytic" evidence="7">
    <location>
        <begin position="68"/>
        <end position="282"/>
    </location>
</feature>
<evidence type="ECO:0000256" key="5">
    <source>
        <dbReference type="ARBA" id="ARBA00023251"/>
    </source>
</evidence>
<keyword evidence="4 6" id="KW-0378">Hydrolase</keyword>
<reference evidence="8" key="1">
    <citation type="journal article" date="2014" name="Int. J. Syst. Evol. Microbiol.">
        <title>Complete genome sequence of Corynebacterium casei LMG S-19264T (=DSM 44701T), isolated from a smear-ripened cheese.</title>
        <authorList>
            <consortium name="US DOE Joint Genome Institute (JGI-PGF)"/>
            <person name="Walter F."/>
            <person name="Albersmeier A."/>
            <person name="Kalinowski J."/>
            <person name="Ruckert C."/>
        </authorList>
    </citation>
    <scope>NUCLEOTIDE SEQUENCE</scope>
    <source>
        <strain evidence="8">CGMCC 1.12754</strain>
    </source>
</reference>
<dbReference type="InterPro" id="IPR000871">
    <property type="entry name" value="Beta-lactam_class-A"/>
</dbReference>
<dbReference type="NCBIfam" id="NF033103">
    <property type="entry name" value="bla_class_A"/>
    <property type="match status" value="1"/>
</dbReference>
<evidence type="ECO:0000256" key="1">
    <source>
        <dbReference type="ARBA" id="ARBA00009009"/>
    </source>
</evidence>
<proteinExistence type="inferred from homology"/>
<evidence type="ECO:0000256" key="6">
    <source>
        <dbReference type="RuleBase" id="RU361140"/>
    </source>
</evidence>
<evidence type="ECO:0000259" key="7">
    <source>
        <dbReference type="Pfam" id="PF13354"/>
    </source>
</evidence>
<dbReference type="PANTHER" id="PTHR35333:SF3">
    <property type="entry name" value="BETA-LACTAMASE-TYPE TRANSPEPTIDASE FOLD CONTAINING PROTEIN"/>
    <property type="match status" value="1"/>
</dbReference>
<dbReference type="EC" id="3.5.2.6" evidence="2 6"/>
<evidence type="ECO:0000256" key="3">
    <source>
        <dbReference type="ARBA" id="ARBA00022729"/>
    </source>
</evidence>